<dbReference type="RefSeq" id="WP_132599857.1">
    <property type="nucleotide sequence ID" value="NZ_NRRP01000014.1"/>
</dbReference>
<evidence type="ECO:0000256" key="5">
    <source>
        <dbReference type="SAM" id="Phobius"/>
    </source>
</evidence>
<dbReference type="OrthoDB" id="9806894at2"/>
<feature type="transmembrane region" description="Helical" evidence="5">
    <location>
        <begin position="112"/>
        <end position="131"/>
    </location>
</feature>
<feature type="transmembrane region" description="Helical" evidence="5">
    <location>
        <begin position="71"/>
        <end position="91"/>
    </location>
</feature>
<evidence type="ECO:0000256" key="2">
    <source>
        <dbReference type="ARBA" id="ARBA00022692"/>
    </source>
</evidence>
<comment type="subcellular location">
    <subcellularLocation>
        <location evidence="1">Membrane</location>
        <topology evidence="1">Multi-pass membrane protein</topology>
    </subcellularLocation>
</comment>
<evidence type="ECO:0000256" key="4">
    <source>
        <dbReference type="ARBA" id="ARBA00023136"/>
    </source>
</evidence>
<accession>A0A4R2NVQ6</accession>
<keyword evidence="4 5" id="KW-0472">Membrane</keyword>
<sequence length="186" mass="19957">MEGFTAIDGIVAAVIVVSGILAYSRGFVREAMAILGWIVAAVVAFTFAAQAEPLMQEIPMLGDFLADSCQLSIIAAFAAVFALALVVMSIFTPLMSSIVQGTLLRGLDQGAGFLFGALRGLALVALAFFVYDTVNPTQDIPMVDNSQSAAIFERVTERIREQDPDKAWGWLTGYYEKLVGHCDAPE</sequence>
<dbReference type="PANTHER" id="PTHR36926:SF1">
    <property type="entry name" value="COLICIN V PRODUCTION PROTEIN"/>
    <property type="match status" value="1"/>
</dbReference>
<feature type="transmembrane region" description="Helical" evidence="5">
    <location>
        <begin position="31"/>
        <end position="51"/>
    </location>
</feature>
<evidence type="ECO:0000313" key="7">
    <source>
        <dbReference type="Proteomes" id="UP000295733"/>
    </source>
</evidence>
<reference evidence="6 7" key="1">
    <citation type="submission" date="2019-03" db="EMBL/GenBank/DDBJ databases">
        <title>Genomic Encyclopedia of Type Strains, Phase IV (KMG-IV): sequencing the most valuable type-strain genomes for metagenomic binning, comparative biology and taxonomic classification.</title>
        <authorList>
            <person name="Goeker M."/>
        </authorList>
    </citation>
    <scope>NUCLEOTIDE SEQUENCE [LARGE SCALE GENOMIC DNA]</scope>
    <source>
        <strain evidence="6 7">DSM 2781</strain>
    </source>
</reference>
<dbReference type="EMBL" id="SLXL01000002">
    <property type="protein sequence ID" value="TCP26203.1"/>
    <property type="molecule type" value="Genomic_DNA"/>
</dbReference>
<dbReference type="InterPro" id="IPR052719">
    <property type="entry name" value="CvpA-like"/>
</dbReference>
<dbReference type="InterPro" id="IPR003825">
    <property type="entry name" value="Colicin-V_CvpA"/>
</dbReference>
<evidence type="ECO:0000256" key="1">
    <source>
        <dbReference type="ARBA" id="ARBA00004141"/>
    </source>
</evidence>
<dbReference type="Proteomes" id="UP000295733">
    <property type="component" value="Unassembled WGS sequence"/>
</dbReference>
<comment type="caution">
    <text evidence="6">The sequence shown here is derived from an EMBL/GenBank/DDBJ whole genome shotgun (WGS) entry which is preliminary data.</text>
</comment>
<dbReference type="GO" id="GO:0009403">
    <property type="term" value="P:toxin biosynthetic process"/>
    <property type="evidence" value="ECO:0007669"/>
    <property type="project" value="InterPro"/>
</dbReference>
<protein>
    <submittedName>
        <fullName evidence="6">Membrane protein required for colicin V production</fullName>
    </submittedName>
</protein>
<gene>
    <name evidence="6" type="ORF">EV656_102166</name>
</gene>
<dbReference type="GO" id="GO:0016020">
    <property type="term" value="C:membrane"/>
    <property type="evidence" value="ECO:0007669"/>
    <property type="project" value="UniProtKB-SubCell"/>
</dbReference>
<dbReference type="AlphaFoldDB" id="A0A4R2NVQ6"/>
<keyword evidence="2 5" id="KW-0812">Transmembrane</keyword>
<feature type="transmembrane region" description="Helical" evidence="5">
    <location>
        <begin position="6"/>
        <end position="24"/>
    </location>
</feature>
<dbReference type="PANTHER" id="PTHR36926">
    <property type="entry name" value="COLICIN V PRODUCTION PROTEIN"/>
    <property type="match status" value="1"/>
</dbReference>
<keyword evidence="7" id="KW-1185">Reference proteome</keyword>
<evidence type="ECO:0000313" key="6">
    <source>
        <dbReference type="EMBL" id="TCP26203.1"/>
    </source>
</evidence>
<organism evidence="6 7">
    <name type="scientific">Rhodovulum adriaticum</name>
    <name type="common">Rhodopseudomonas adriatica</name>
    <dbReference type="NCBI Taxonomy" id="35804"/>
    <lineage>
        <taxon>Bacteria</taxon>
        <taxon>Pseudomonadati</taxon>
        <taxon>Pseudomonadota</taxon>
        <taxon>Alphaproteobacteria</taxon>
        <taxon>Rhodobacterales</taxon>
        <taxon>Paracoccaceae</taxon>
        <taxon>Rhodovulum</taxon>
    </lineage>
</organism>
<keyword evidence="3 5" id="KW-1133">Transmembrane helix</keyword>
<proteinExistence type="predicted"/>
<dbReference type="Pfam" id="PF02674">
    <property type="entry name" value="Colicin_V"/>
    <property type="match status" value="1"/>
</dbReference>
<evidence type="ECO:0000256" key="3">
    <source>
        <dbReference type="ARBA" id="ARBA00022989"/>
    </source>
</evidence>
<name>A0A4R2NVQ6_RHOAD</name>